<dbReference type="Gene3D" id="3.90.700.10">
    <property type="entry name" value="Succinate dehydrogenase/fumarate reductase flavoprotein, catalytic domain"/>
    <property type="match status" value="1"/>
</dbReference>
<keyword evidence="2" id="KW-0285">Flavoprotein</keyword>
<dbReference type="InterPro" id="IPR050315">
    <property type="entry name" value="FAD-oxidoreductase_2"/>
</dbReference>
<evidence type="ECO:0000256" key="3">
    <source>
        <dbReference type="ARBA" id="ARBA00022827"/>
    </source>
</evidence>
<dbReference type="AlphaFoldDB" id="A0A8E2EHZ5"/>
<comment type="cofactor">
    <cofactor evidence="1">
        <name>FAD</name>
        <dbReference type="ChEBI" id="CHEBI:57692"/>
    </cofactor>
</comment>
<dbReference type="EMBL" id="KV744843">
    <property type="protein sequence ID" value="OCK84165.1"/>
    <property type="molecule type" value="Genomic_DNA"/>
</dbReference>
<evidence type="ECO:0000256" key="1">
    <source>
        <dbReference type="ARBA" id="ARBA00001974"/>
    </source>
</evidence>
<dbReference type="InterPro" id="IPR003953">
    <property type="entry name" value="FAD-dep_OxRdtase_2_FAD-bd"/>
</dbReference>
<protein>
    <recommendedName>
        <fullName evidence="5">FAD-dependent oxidoreductase 2 FAD-binding domain-containing protein</fullName>
    </recommendedName>
</protein>
<dbReference type="Pfam" id="PF00890">
    <property type="entry name" value="FAD_binding_2"/>
    <property type="match status" value="1"/>
</dbReference>
<keyword evidence="3" id="KW-0274">FAD</keyword>
<dbReference type="OrthoDB" id="7777654at2759"/>
<evidence type="ECO:0000256" key="2">
    <source>
        <dbReference type="ARBA" id="ARBA00022630"/>
    </source>
</evidence>
<keyword evidence="7" id="KW-1185">Reference proteome</keyword>
<accession>A0A8E2EHZ5</accession>
<sequence>MAWDEEYDIISVGSGIGGLSTAITGAHHGASTVVLEKYEKLGGVTALSGGQIWPGPNHLAEAAGLEDSESKAKEYINYLSQGLASTELRDGYFARSREAVRFFTDTIGVKLMVIKGLPDYYFPAVPGSVPEGRFLEAEPFDASQLGEWANKVIISPYGSAFSFSTSSDRVRSQTDGEDVSALHQHHVAADERCAGAGLLAALIYQGLKRGVKFHTSTEVIDLVIEDGKVTGVVARGNSGIRRFHARRGVILSTGGYDWRPDFMRSFETLNETSSMALPTVTGDHITLAAKAGAIPIPSRKPEQTPIFVGYRVPTEKIYGRPTARMLIPGAPHSILVNRTGQRFANDSFFPDVIAKVGRFDGQQQGLVNWPAWMIFDQNMLNEHGLLPAYPGEPLPEGVGIQASSLRALAKAAGIDADGLEATVERFNRFCKTGVDEDFASGTVPWGRIMTGDRNLLNPNLAEIATPPFYAVRLARVSLGVPTVGLPINSDGSVLTPGGNSVPGLYATGNSSAWQDWGGGFNSGVAAMRGMLYGYRAALHMTGAEGLGMAWSTPEARSVAIWVDLHSLPVGIAVLKGYTTTASVVARVLLRLRDLGIAYSTLLRRAWGHKVSTLNRMIELATRDYNHRISELEDLRPRFCGQVKHFAPLSALWGLMATIAARPAELAIYVKPMLNKKGGGIFYGTHILWTADNWKVYFTDEMHFQEDSGRTNKEDSGRTDKEDKRCCENCMPFKKKWRPRAYRAWTLVGWEYKSKLVLYGDDEFSKNPKQMCEREEQ</sequence>
<evidence type="ECO:0000313" key="7">
    <source>
        <dbReference type="Proteomes" id="UP000250266"/>
    </source>
</evidence>
<dbReference type="PANTHER" id="PTHR43400:SF10">
    <property type="entry name" value="3-OXOSTEROID 1-DEHYDROGENASE"/>
    <property type="match status" value="1"/>
</dbReference>
<dbReference type="GO" id="GO:0008202">
    <property type="term" value="P:steroid metabolic process"/>
    <property type="evidence" value="ECO:0007669"/>
    <property type="project" value="UniProtKB-ARBA"/>
</dbReference>
<gene>
    <name evidence="6" type="ORF">K432DRAFT_440267</name>
</gene>
<feature type="domain" description="FAD-dependent oxidoreductase 2 FAD-binding" evidence="5">
    <location>
        <begin position="8"/>
        <end position="512"/>
    </location>
</feature>
<dbReference type="Proteomes" id="UP000250266">
    <property type="component" value="Unassembled WGS sequence"/>
</dbReference>
<dbReference type="InterPro" id="IPR036188">
    <property type="entry name" value="FAD/NAD-bd_sf"/>
</dbReference>
<dbReference type="InterPro" id="IPR027477">
    <property type="entry name" value="Succ_DH/fumarate_Rdtase_cat_sf"/>
</dbReference>
<evidence type="ECO:0000256" key="4">
    <source>
        <dbReference type="ARBA" id="ARBA00023002"/>
    </source>
</evidence>
<dbReference type="SUPFAM" id="SSF51905">
    <property type="entry name" value="FAD/NAD(P)-binding domain"/>
    <property type="match status" value="1"/>
</dbReference>
<reference evidence="6 7" key="1">
    <citation type="journal article" date="2016" name="Nat. Commun.">
        <title>Ectomycorrhizal ecology is imprinted in the genome of the dominant symbiotic fungus Cenococcum geophilum.</title>
        <authorList>
            <consortium name="DOE Joint Genome Institute"/>
            <person name="Peter M."/>
            <person name="Kohler A."/>
            <person name="Ohm R.A."/>
            <person name="Kuo A."/>
            <person name="Krutzmann J."/>
            <person name="Morin E."/>
            <person name="Arend M."/>
            <person name="Barry K.W."/>
            <person name="Binder M."/>
            <person name="Choi C."/>
            <person name="Clum A."/>
            <person name="Copeland A."/>
            <person name="Grisel N."/>
            <person name="Haridas S."/>
            <person name="Kipfer T."/>
            <person name="LaButti K."/>
            <person name="Lindquist E."/>
            <person name="Lipzen A."/>
            <person name="Maire R."/>
            <person name="Meier B."/>
            <person name="Mihaltcheva S."/>
            <person name="Molinier V."/>
            <person name="Murat C."/>
            <person name="Poggeler S."/>
            <person name="Quandt C.A."/>
            <person name="Sperisen C."/>
            <person name="Tritt A."/>
            <person name="Tisserant E."/>
            <person name="Crous P.W."/>
            <person name="Henrissat B."/>
            <person name="Nehls U."/>
            <person name="Egli S."/>
            <person name="Spatafora J.W."/>
            <person name="Grigoriev I.V."/>
            <person name="Martin F.M."/>
        </authorList>
    </citation>
    <scope>NUCLEOTIDE SEQUENCE [LARGE SCALE GENOMIC DNA]</scope>
    <source>
        <strain evidence="6 7">CBS 459.81</strain>
    </source>
</reference>
<evidence type="ECO:0000259" key="5">
    <source>
        <dbReference type="Pfam" id="PF00890"/>
    </source>
</evidence>
<organism evidence="6 7">
    <name type="scientific">Lepidopterella palustris CBS 459.81</name>
    <dbReference type="NCBI Taxonomy" id="1314670"/>
    <lineage>
        <taxon>Eukaryota</taxon>
        <taxon>Fungi</taxon>
        <taxon>Dikarya</taxon>
        <taxon>Ascomycota</taxon>
        <taxon>Pezizomycotina</taxon>
        <taxon>Dothideomycetes</taxon>
        <taxon>Pleosporomycetidae</taxon>
        <taxon>Mytilinidiales</taxon>
        <taxon>Argynnaceae</taxon>
        <taxon>Lepidopterella</taxon>
    </lineage>
</organism>
<keyword evidence="4" id="KW-0560">Oxidoreductase</keyword>
<dbReference type="PANTHER" id="PTHR43400">
    <property type="entry name" value="FUMARATE REDUCTASE"/>
    <property type="match status" value="1"/>
</dbReference>
<evidence type="ECO:0000313" key="6">
    <source>
        <dbReference type="EMBL" id="OCK84165.1"/>
    </source>
</evidence>
<dbReference type="Gene3D" id="3.50.50.60">
    <property type="entry name" value="FAD/NAD(P)-binding domain"/>
    <property type="match status" value="1"/>
</dbReference>
<name>A0A8E2EHZ5_9PEZI</name>
<dbReference type="GO" id="GO:0016491">
    <property type="term" value="F:oxidoreductase activity"/>
    <property type="evidence" value="ECO:0007669"/>
    <property type="project" value="UniProtKB-KW"/>
</dbReference>
<dbReference type="SUPFAM" id="SSF56425">
    <property type="entry name" value="Succinate dehydrogenase/fumarate reductase flavoprotein, catalytic domain"/>
    <property type="match status" value="1"/>
</dbReference>
<proteinExistence type="predicted"/>